<dbReference type="Proteomes" id="UP000241818">
    <property type="component" value="Unassembled WGS sequence"/>
</dbReference>
<name>A0A2T3AXS3_AMORE</name>
<sequence length="59" mass="6823">MQKKEKGNTLNLLQANLLNRQQTQQTQHSPLHPQLHSFPLFACLYIAIGFVSSFWDSPR</sequence>
<keyword evidence="1" id="KW-0812">Transmembrane</keyword>
<organism evidence="2 3">
    <name type="scientific">Amorphotheca resinae ATCC 22711</name>
    <dbReference type="NCBI Taxonomy" id="857342"/>
    <lineage>
        <taxon>Eukaryota</taxon>
        <taxon>Fungi</taxon>
        <taxon>Dikarya</taxon>
        <taxon>Ascomycota</taxon>
        <taxon>Pezizomycotina</taxon>
        <taxon>Leotiomycetes</taxon>
        <taxon>Helotiales</taxon>
        <taxon>Amorphothecaceae</taxon>
        <taxon>Amorphotheca</taxon>
    </lineage>
</organism>
<reference evidence="2 3" key="1">
    <citation type="journal article" date="2018" name="New Phytol.">
        <title>Comparative genomics and transcriptomics depict ericoid mycorrhizal fungi as versatile saprotrophs and plant mutualists.</title>
        <authorList>
            <person name="Martino E."/>
            <person name="Morin E."/>
            <person name="Grelet G.A."/>
            <person name="Kuo A."/>
            <person name="Kohler A."/>
            <person name="Daghino S."/>
            <person name="Barry K.W."/>
            <person name="Cichocki N."/>
            <person name="Clum A."/>
            <person name="Dockter R.B."/>
            <person name="Hainaut M."/>
            <person name="Kuo R.C."/>
            <person name="LaButti K."/>
            <person name="Lindahl B.D."/>
            <person name="Lindquist E.A."/>
            <person name="Lipzen A."/>
            <person name="Khouja H.R."/>
            <person name="Magnuson J."/>
            <person name="Murat C."/>
            <person name="Ohm R.A."/>
            <person name="Singer S.W."/>
            <person name="Spatafora J.W."/>
            <person name="Wang M."/>
            <person name="Veneault-Fourrey C."/>
            <person name="Henrissat B."/>
            <person name="Grigoriev I.V."/>
            <person name="Martin F.M."/>
            <person name="Perotto S."/>
        </authorList>
    </citation>
    <scope>NUCLEOTIDE SEQUENCE [LARGE SCALE GENOMIC DNA]</scope>
    <source>
        <strain evidence="2 3">ATCC 22711</strain>
    </source>
</reference>
<dbReference type="AlphaFoldDB" id="A0A2T3AXS3"/>
<keyword evidence="1" id="KW-0472">Membrane</keyword>
<proteinExistence type="predicted"/>
<evidence type="ECO:0000313" key="2">
    <source>
        <dbReference type="EMBL" id="PSS14876.1"/>
    </source>
</evidence>
<evidence type="ECO:0000313" key="3">
    <source>
        <dbReference type="Proteomes" id="UP000241818"/>
    </source>
</evidence>
<gene>
    <name evidence="2" type="ORF">M430DRAFT_35736</name>
</gene>
<accession>A0A2T3AXS3</accession>
<dbReference type="InParanoid" id="A0A2T3AXS3"/>
<keyword evidence="1" id="KW-1133">Transmembrane helix</keyword>
<dbReference type="GeneID" id="36574882"/>
<dbReference type="RefSeq" id="XP_024719475.1">
    <property type="nucleotide sequence ID" value="XM_024866801.1"/>
</dbReference>
<evidence type="ECO:0000256" key="1">
    <source>
        <dbReference type="SAM" id="Phobius"/>
    </source>
</evidence>
<dbReference type="EMBL" id="KZ679013">
    <property type="protein sequence ID" value="PSS14876.1"/>
    <property type="molecule type" value="Genomic_DNA"/>
</dbReference>
<feature type="transmembrane region" description="Helical" evidence="1">
    <location>
        <begin position="38"/>
        <end position="55"/>
    </location>
</feature>
<protein>
    <submittedName>
        <fullName evidence="2">Uncharacterized protein</fullName>
    </submittedName>
</protein>
<keyword evidence="3" id="KW-1185">Reference proteome</keyword>